<dbReference type="EMBL" id="WXEX01000010">
    <property type="protein sequence ID" value="MZP43763.1"/>
    <property type="molecule type" value="Genomic_DNA"/>
</dbReference>
<dbReference type="Pfam" id="PF01966">
    <property type="entry name" value="HD"/>
    <property type="match status" value="1"/>
</dbReference>
<dbReference type="Proteomes" id="UP000471031">
    <property type="component" value="Unassembled WGS sequence"/>
</dbReference>
<gene>
    <name evidence="2" type="ORF">GTO89_11985</name>
</gene>
<dbReference type="RefSeq" id="WP_161262335.1">
    <property type="nucleotide sequence ID" value="NZ_JAFBDC010000008.1"/>
</dbReference>
<name>A0A845LK38_HELGE</name>
<dbReference type="CDD" id="cd00077">
    <property type="entry name" value="HDc"/>
    <property type="match status" value="1"/>
</dbReference>
<comment type="caution">
    <text evidence="2">The sequence shown here is derived from an EMBL/GenBank/DDBJ whole genome shotgun (WGS) entry which is preliminary data.</text>
</comment>
<dbReference type="AlphaFoldDB" id="A0A845LK38"/>
<feature type="domain" description="HD" evidence="1">
    <location>
        <begin position="53"/>
        <end position="111"/>
    </location>
</feature>
<proteinExistence type="predicted"/>
<evidence type="ECO:0000313" key="3">
    <source>
        <dbReference type="Proteomes" id="UP000471031"/>
    </source>
</evidence>
<reference evidence="2 3" key="1">
    <citation type="submission" date="2020-01" db="EMBL/GenBank/DDBJ databases">
        <title>Whole genome sequence of Heliobacterium gestii DSM 11169.</title>
        <authorList>
            <person name="Kyndt J.A."/>
            <person name="Meyer T.E."/>
        </authorList>
    </citation>
    <scope>NUCLEOTIDE SEQUENCE [LARGE SCALE GENOMIC DNA]</scope>
    <source>
        <strain evidence="2 3">DSM 11169</strain>
    </source>
</reference>
<sequence>MKTEFFSKIIYRCRQVQRAWRPRFSPAELAWVDAFLTPEERTVFLEMAPADRRHALDVARLCRQAVGEQFTEPLTAEEEQLLLKAALLHDMGKRNGDIGLFHRILYVLLAARLGKYKGFHSWPLVGKPLAVLADHASLGAQEATRRRWTPALVALIRCHHSGGCDSCDKSRLFSLLQQADNRC</sequence>
<dbReference type="InterPro" id="IPR006674">
    <property type="entry name" value="HD_domain"/>
</dbReference>
<keyword evidence="3" id="KW-1185">Reference proteome</keyword>
<dbReference type="InterPro" id="IPR003607">
    <property type="entry name" value="HD/PDEase_dom"/>
</dbReference>
<evidence type="ECO:0000259" key="1">
    <source>
        <dbReference type="Pfam" id="PF01966"/>
    </source>
</evidence>
<organism evidence="2 3">
    <name type="scientific">Heliomicrobium gestii</name>
    <name type="common">Heliobacterium gestii</name>
    <dbReference type="NCBI Taxonomy" id="2699"/>
    <lineage>
        <taxon>Bacteria</taxon>
        <taxon>Bacillati</taxon>
        <taxon>Bacillota</taxon>
        <taxon>Clostridia</taxon>
        <taxon>Eubacteriales</taxon>
        <taxon>Heliobacteriaceae</taxon>
        <taxon>Heliomicrobium</taxon>
    </lineage>
</organism>
<dbReference type="SUPFAM" id="SSF109604">
    <property type="entry name" value="HD-domain/PDEase-like"/>
    <property type="match status" value="1"/>
</dbReference>
<evidence type="ECO:0000313" key="2">
    <source>
        <dbReference type="EMBL" id="MZP43763.1"/>
    </source>
</evidence>
<dbReference type="OrthoDB" id="68032at2"/>
<accession>A0A845LK38</accession>
<dbReference type="Gene3D" id="1.10.3210.10">
    <property type="entry name" value="Hypothetical protein af1432"/>
    <property type="match status" value="1"/>
</dbReference>
<protein>
    <submittedName>
        <fullName evidence="2">HD domain-containing protein</fullName>
    </submittedName>
</protein>